<feature type="region of interest" description="Disordered" evidence="1">
    <location>
        <begin position="65"/>
        <end position="95"/>
    </location>
</feature>
<comment type="caution">
    <text evidence="2">The sequence shown here is derived from an EMBL/GenBank/DDBJ whole genome shotgun (WGS) entry which is preliminary data.</text>
</comment>
<reference evidence="2" key="1">
    <citation type="submission" date="2016-12" db="EMBL/GenBank/DDBJ databases">
        <authorList>
            <person name="Moulin L."/>
        </authorList>
    </citation>
    <scope>NUCLEOTIDE SEQUENCE [LARGE SCALE GENOMIC DNA]</scope>
    <source>
        <strain evidence="2">STM 7183</strain>
    </source>
</reference>
<keyword evidence="3" id="KW-1185">Reference proteome</keyword>
<protein>
    <submittedName>
        <fullName evidence="2">Uncharacterized protein</fullName>
    </submittedName>
</protein>
<proteinExistence type="predicted"/>
<gene>
    <name evidence="2" type="ORF">BN2476_750097</name>
</gene>
<sequence length="95" mass="10046">MECLASSWPLLDRNGLPVQAATVPSTACPSVFQAWATRCMQASAETGDWKTERDGKPALSHLSKYTGQEAGHTVASTAQVKRSTKSVTIPDAASP</sequence>
<dbReference type="EMBL" id="CYGY02000075">
    <property type="protein sequence ID" value="SIT50154.1"/>
    <property type="molecule type" value="Genomic_DNA"/>
</dbReference>
<evidence type="ECO:0000313" key="3">
    <source>
        <dbReference type="Proteomes" id="UP000195569"/>
    </source>
</evidence>
<feature type="compositionally biased region" description="Polar residues" evidence="1">
    <location>
        <begin position="74"/>
        <end position="87"/>
    </location>
</feature>
<evidence type="ECO:0000313" key="2">
    <source>
        <dbReference type="EMBL" id="SIT50154.1"/>
    </source>
</evidence>
<dbReference type="Proteomes" id="UP000195569">
    <property type="component" value="Unassembled WGS sequence"/>
</dbReference>
<accession>A0A1N7SRR7</accession>
<dbReference type="AlphaFoldDB" id="A0A1N7SRR7"/>
<organism evidence="2 3">
    <name type="scientific">Paraburkholderia piptadeniae</name>
    <dbReference type="NCBI Taxonomy" id="1701573"/>
    <lineage>
        <taxon>Bacteria</taxon>
        <taxon>Pseudomonadati</taxon>
        <taxon>Pseudomonadota</taxon>
        <taxon>Betaproteobacteria</taxon>
        <taxon>Burkholderiales</taxon>
        <taxon>Burkholderiaceae</taxon>
        <taxon>Paraburkholderia</taxon>
    </lineage>
</organism>
<name>A0A1N7SRR7_9BURK</name>
<evidence type="ECO:0000256" key="1">
    <source>
        <dbReference type="SAM" id="MobiDB-lite"/>
    </source>
</evidence>